<feature type="compositionally biased region" description="Polar residues" evidence="1">
    <location>
        <begin position="139"/>
        <end position="161"/>
    </location>
</feature>
<evidence type="ECO:0000313" key="4">
    <source>
        <dbReference type="EMBL" id="EJZ63837.1"/>
    </source>
</evidence>
<dbReference type="HOGENOM" id="CLU_050662_0_0_10"/>
<dbReference type="OrthoDB" id="1150526at2"/>
<evidence type="ECO:0000256" key="1">
    <source>
        <dbReference type="SAM" id="MobiDB-lite"/>
    </source>
</evidence>
<feature type="region of interest" description="Disordered" evidence="1">
    <location>
        <begin position="90"/>
        <end position="162"/>
    </location>
</feature>
<organism evidence="4 5">
    <name type="scientific">Barnesiella intestinihominis YIT 11860</name>
    <dbReference type="NCBI Taxonomy" id="742726"/>
    <lineage>
        <taxon>Bacteria</taxon>
        <taxon>Pseudomonadati</taxon>
        <taxon>Bacteroidota</taxon>
        <taxon>Bacteroidia</taxon>
        <taxon>Bacteroidales</taxon>
        <taxon>Barnesiellaceae</taxon>
        <taxon>Barnesiella</taxon>
    </lineage>
</organism>
<comment type="caution">
    <text evidence="4">The sequence shown here is derived from an EMBL/GenBank/DDBJ whole genome shotgun (WGS) entry which is preliminary data.</text>
</comment>
<evidence type="ECO:0000313" key="5">
    <source>
        <dbReference type="Proteomes" id="UP000006044"/>
    </source>
</evidence>
<dbReference type="InterPro" id="IPR011250">
    <property type="entry name" value="OMP/PagP_B-barrel"/>
</dbReference>
<feature type="compositionally biased region" description="Basic and acidic residues" evidence="1">
    <location>
        <begin position="127"/>
        <end position="137"/>
    </location>
</feature>
<dbReference type="InterPro" id="IPR025665">
    <property type="entry name" value="Beta-barrel_OMP_2"/>
</dbReference>
<sequence length="398" mass="44883">MIDDQNFEKAIRTKLVQHESDVPDAMWSGIESRLLKRVPNKVPLYRRIMWYSAAAIVMGVIVTVALWQYPDKEISAPLAVNEDYTAPTITQPSISNLHSSIESPSVETPKFLPVSSPQSQSQTKQETQTDSKIEIVETNKMNESQVENRSNNTKSEQYDSQSYRKKLEDFENDGKKLKEADLAITESMKKGKSNGLKFGLMASNATSGNSKNPAKAIRTRNPLMMMSARRNPVYEFDHKMPLSVGATVSKSLAKNWELESGIIYTYLYSKYHSTNGNGSQELHYLGIPIDIIYRFARVKRASFYASAGGKVDFYLTGQQKDEGHDEGISGSGYKKLEHENVQFSVQAKLGAALTLYKQTELYLEPHIAYYIENNSSIHNIWKDKPFNFGLTLGIRTGF</sequence>
<keyword evidence="5" id="KW-1185">Reference proteome</keyword>
<dbReference type="STRING" id="742726.HMPREF9448_01676"/>
<keyword evidence="2" id="KW-0472">Membrane</keyword>
<evidence type="ECO:0000259" key="3">
    <source>
        <dbReference type="Pfam" id="PF13568"/>
    </source>
</evidence>
<name>K0WX74_9BACT</name>
<feature type="domain" description="Outer membrane protein beta-barrel" evidence="3">
    <location>
        <begin position="233"/>
        <end position="368"/>
    </location>
</feature>
<protein>
    <recommendedName>
        <fullName evidence="3">Outer membrane protein beta-barrel domain-containing protein</fullName>
    </recommendedName>
</protein>
<reference evidence="4 5" key="1">
    <citation type="submission" date="2012-08" db="EMBL/GenBank/DDBJ databases">
        <title>The Genome Sequence of Barnesiella intestinihominis YIT 11860.</title>
        <authorList>
            <consortium name="The Broad Institute Genome Sequencing Platform"/>
            <person name="Earl A."/>
            <person name="Ward D."/>
            <person name="Feldgarden M."/>
            <person name="Gevers D."/>
            <person name="Morotomi M."/>
            <person name="Walker B."/>
            <person name="Young S.K."/>
            <person name="Zeng Q."/>
            <person name="Gargeya S."/>
            <person name="Fitzgerald M."/>
            <person name="Haas B."/>
            <person name="Abouelleil A."/>
            <person name="Alvarado L."/>
            <person name="Arachchi H.M."/>
            <person name="Berlin A.M."/>
            <person name="Chapman S.B."/>
            <person name="Goldberg J."/>
            <person name="Griggs A."/>
            <person name="Gujja S."/>
            <person name="Hansen M."/>
            <person name="Howarth C."/>
            <person name="Imamovic A."/>
            <person name="Larimer J."/>
            <person name="McCowen C."/>
            <person name="Montmayeur A."/>
            <person name="Murphy C."/>
            <person name="Neiman D."/>
            <person name="Pearson M."/>
            <person name="Priest M."/>
            <person name="Roberts A."/>
            <person name="Saif S."/>
            <person name="Shea T."/>
            <person name="Sisk P."/>
            <person name="Sykes S."/>
            <person name="Wortman J."/>
            <person name="Nusbaum C."/>
            <person name="Birren B."/>
        </authorList>
    </citation>
    <scope>NUCLEOTIDE SEQUENCE [LARGE SCALE GENOMIC DNA]</scope>
    <source>
        <strain evidence="4 5">YIT 11860</strain>
    </source>
</reference>
<dbReference type="AlphaFoldDB" id="K0WX74"/>
<dbReference type="GeneID" id="77848924"/>
<accession>K0WX74</accession>
<keyword evidence="2" id="KW-0812">Transmembrane</keyword>
<dbReference type="Pfam" id="PF13568">
    <property type="entry name" value="OMP_b-brl_2"/>
    <property type="match status" value="1"/>
</dbReference>
<feature type="compositionally biased region" description="Polar residues" evidence="1">
    <location>
        <begin position="90"/>
        <end position="106"/>
    </location>
</feature>
<feature type="compositionally biased region" description="Low complexity" evidence="1">
    <location>
        <begin position="115"/>
        <end position="126"/>
    </location>
</feature>
<dbReference type="EMBL" id="ADLE01000011">
    <property type="protein sequence ID" value="EJZ63837.1"/>
    <property type="molecule type" value="Genomic_DNA"/>
</dbReference>
<feature type="transmembrane region" description="Helical" evidence="2">
    <location>
        <begin position="48"/>
        <end position="69"/>
    </location>
</feature>
<proteinExistence type="predicted"/>
<keyword evidence="2" id="KW-1133">Transmembrane helix</keyword>
<evidence type="ECO:0000256" key="2">
    <source>
        <dbReference type="SAM" id="Phobius"/>
    </source>
</evidence>
<dbReference type="SUPFAM" id="SSF56925">
    <property type="entry name" value="OMPA-like"/>
    <property type="match status" value="1"/>
</dbReference>
<gene>
    <name evidence="4" type="ORF">HMPREF9448_01676</name>
</gene>
<dbReference type="RefSeq" id="WP_008862135.1">
    <property type="nucleotide sequence ID" value="NZ_CAXSYG010000008.1"/>
</dbReference>
<dbReference type="eggNOG" id="COG3147">
    <property type="taxonomic scope" value="Bacteria"/>
</dbReference>
<dbReference type="Proteomes" id="UP000006044">
    <property type="component" value="Unassembled WGS sequence"/>
</dbReference>